<protein>
    <submittedName>
        <fullName evidence="1">Uncharacterized protein</fullName>
    </submittedName>
</protein>
<name>H0R3R6_9ACTN</name>
<gene>
    <name evidence="1" type="ORF">GOEFS_094_00160</name>
</gene>
<organism evidence="1 2">
    <name type="scientific">Gordonia effusa NBRC 100432</name>
    <dbReference type="NCBI Taxonomy" id="1077974"/>
    <lineage>
        <taxon>Bacteria</taxon>
        <taxon>Bacillati</taxon>
        <taxon>Actinomycetota</taxon>
        <taxon>Actinomycetes</taxon>
        <taxon>Mycobacteriales</taxon>
        <taxon>Gordoniaceae</taxon>
        <taxon>Gordonia</taxon>
    </lineage>
</organism>
<evidence type="ECO:0000313" key="2">
    <source>
        <dbReference type="Proteomes" id="UP000035034"/>
    </source>
</evidence>
<dbReference type="EMBL" id="BAEH01000094">
    <property type="protein sequence ID" value="GAB19717.1"/>
    <property type="molecule type" value="Genomic_DNA"/>
</dbReference>
<reference evidence="1 2" key="1">
    <citation type="submission" date="2011-12" db="EMBL/GenBank/DDBJ databases">
        <title>Whole genome shotgun sequence of Gordonia effusa NBRC 100432.</title>
        <authorList>
            <person name="Yoshida I."/>
            <person name="Takarada H."/>
            <person name="Hosoyama A."/>
            <person name="Tsuchikane K."/>
            <person name="Katsumata H."/>
            <person name="Yamazaki S."/>
            <person name="Fujita N."/>
        </authorList>
    </citation>
    <scope>NUCLEOTIDE SEQUENCE [LARGE SCALE GENOMIC DNA]</scope>
    <source>
        <strain evidence="1 2">NBRC 100432</strain>
    </source>
</reference>
<dbReference type="Proteomes" id="UP000035034">
    <property type="component" value="Unassembled WGS sequence"/>
</dbReference>
<dbReference type="AlphaFoldDB" id="H0R3R6"/>
<sequence length="111" mass="11890">MIVIVVAVFAHDDETADTAPGQQRFVNSEVGEIFFHSEPLGGIEGYARLDGVERHGWIARVVGKGVRRKAGWKMIAHIPTVADDRGDAPLGEFALCVILLPVDALAVTALA</sequence>
<keyword evidence="2" id="KW-1185">Reference proteome</keyword>
<proteinExistence type="predicted"/>
<accession>H0R3R6</accession>
<comment type="caution">
    <text evidence="1">The sequence shown here is derived from an EMBL/GenBank/DDBJ whole genome shotgun (WGS) entry which is preliminary data.</text>
</comment>
<dbReference type="STRING" id="1077974.GOEFS_094_00160"/>
<evidence type="ECO:0000313" key="1">
    <source>
        <dbReference type="EMBL" id="GAB19717.1"/>
    </source>
</evidence>